<dbReference type="SUPFAM" id="SSF51735">
    <property type="entry name" value="NAD(P)-binding Rossmann-fold domains"/>
    <property type="match status" value="1"/>
</dbReference>
<dbReference type="InterPro" id="IPR022675">
    <property type="entry name" value="G6P_DH_C"/>
</dbReference>
<dbReference type="PANTHER" id="PTHR23429:SF0">
    <property type="entry name" value="GLUCOSE-6-PHOSPHATE 1-DEHYDROGENASE"/>
    <property type="match status" value="1"/>
</dbReference>
<protein>
    <recommendedName>
        <fullName evidence="3">glucose-6-phosphate dehydrogenase (NADP(+))</fullName>
        <ecNumber evidence="3">1.1.1.49</ecNumber>
    </recommendedName>
</protein>
<dbReference type="PANTHER" id="PTHR23429">
    <property type="entry name" value="GLUCOSE-6-PHOSPHATE 1-DEHYDROGENASE G6PD"/>
    <property type="match status" value="1"/>
</dbReference>
<comment type="similarity">
    <text evidence="2">Belongs to the glucose-6-phosphate dehydrogenase family.</text>
</comment>
<evidence type="ECO:0000256" key="5">
    <source>
        <dbReference type="ARBA" id="ARBA00022857"/>
    </source>
</evidence>
<dbReference type="SUPFAM" id="SSF55347">
    <property type="entry name" value="Glyceraldehyde-3-phosphate dehydrogenase-like, C-terminal domain"/>
    <property type="match status" value="1"/>
</dbReference>
<dbReference type="EMBL" id="CAXAMM010030158">
    <property type="protein sequence ID" value="CAK9066047.1"/>
    <property type="molecule type" value="Genomic_DNA"/>
</dbReference>
<evidence type="ECO:0000259" key="8">
    <source>
        <dbReference type="Pfam" id="PF00479"/>
    </source>
</evidence>
<dbReference type="Pfam" id="PF00479">
    <property type="entry name" value="G6PD_N"/>
    <property type="match status" value="1"/>
</dbReference>
<evidence type="ECO:0000256" key="1">
    <source>
        <dbReference type="ARBA" id="ARBA00004937"/>
    </source>
</evidence>
<evidence type="ECO:0000259" key="9">
    <source>
        <dbReference type="Pfam" id="PF02781"/>
    </source>
</evidence>
<comment type="pathway">
    <text evidence="1">Carbohydrate degradation; pentose phosphate pathway; D-ribulose 5-phosphate from D-glucose 6-phosphate (oxidative stage): step 1/3.</text>
</comment>
<dbReference type="InterPro" id="IPR022674">
    <property type="entry name" value="G6P_DH_NAD-bd"/>
</dbReference>
<dbReference type="Gene3D" id="3.30.360.10">
    <property type="entry name" value="Dihydrodipicolinate Reductase, domain 2"/>
    <property type="match status" value="1"/>
</dbReference>
<organism evidence="10 11">
    <name type="scientific">Durusdinium trenchii</name>
    <dbReference type="NCBI Taxonomy" id="1381693"/>
    <lineage>
        <taxon>Eukaryota</taxon>
        <taxon>Sar</taxon>
        <taxon>Alveolata</taxon>
        <taxon>Dinophyceae</taxon>
        <taxon>Suessiales</taxon>
        <taxon>Symbiodiniaceae</taxon>
        <taxon>Durusdinium</taxon>
    </lineage>
</organism>
<dbReference type="PROSITE" id="PS00069">
    <property type="entry name" value="G6P_DEHYDROGENASE"/>
    <property type="match status" value="1"/>
</dbReference>
<evidence type="ECO:0000256" key="6">
    <source>
        <dbReference type="ARBA" id="ARBA00023002"/>
    </source>
</evidence>
<feature type="domain" description="Glucose-6-phosphate dehydrogenase NAD-binding" evidence="8">
    <location>
        <begin position="2"/>
        <end position="188"/>
    </location>
</feature>
<keyword evidence="11" id="KW-1185">Reference proteome</keyword>
<dbReference type="InterPro" id="IPR036291">
    <property type="entry name" value="NAD(P)-bd_dom_sf"/>
</dbReference>
<accession>A0ABP0NTE1</accession>
<reference evidence="10 11" key="1">
    <citation type="submission" date="2024-02" db="EMBL/GenBank/DDBJ databases">
        <authorList>
            <person name="Chen Y."/>
            <person name="Shah S."/>
            <person name="Dougan E. K."/>
            <person name="Thang M."/>
            <person name="Chan C."/>
        </authorList>
    </citation>
    <scope>NUCLEOTIDE SEQUENCE [LARGE SCALE GENOMIC DNA]</scope>
</reference>
<feature type="domain" description="Glucose-6-phosphate dehydrogenase C-terminal" evidence="9">
    <location>
        <begin position="190"/>
        <end position="306"/>
    </location>
</feature>
<sequence length="308" mass="34589">MVIFGATGDLTKRLLVPAIYNLAQAKLLPENFAIIGVAHRPYSSEEFAEKLKEDVKATAAHPIDDEKWDQAFKGRIFYTSGDLDDSATYATLATQLKQIDEELGTAGNHLFYLATPPTLFEPIVGHLAEADLTDESDSPANWKRVVIEKPFGHDLDSARALNHVITSKLDESQIYRIDHYLGKQTVQNIMVFRFANGIFEPIWNRRYIDNVQITVAETVGVEHRGPYYDRAGALRDMLPNHLFQILALIAMESPYSFEADAVRDEKVKLLKALRPIRAEEVFANAVRGQYDSGVVDGEPVVAYRKAPR</sequence>
<evidence type="ECO:0000313" key="10">
    <source>
        <dbReference type="EMBL" id="CAK9066047.1"/>
    </source>
</evidence>
<evidence type="ECO:0000256" key="4">
    <source>
        <dbReference type="ARBA" id="ARBA00022526"/>
    </source>
</evidence>
<evidence type="ECO:0000313" key="11">
    <source>
        <dbReference type="Proteomes" id="UP001642464"/>
    </source>
</evidence>
<dbReference type="Pfam" id="PF02781">
    <property type="entry name" value="G6PD_C"/>
    <property type="match status" value="1"/>
</dbReference>
<evidence type="ECO:0000256" key="7">
    <source>
        <dbReference type="ARBA" id="ARBA00023277"/>
    </source>
</evidence>
<dbReference type="InterPro" id="IPR001282">
    <property type="entry name" value="G6P_DH"/>
</dbReference>
<dbReference type="Gene3D" id="3.40.50.720">
    <property type="entry name" value="NAD(P)-binding Rossmann-like Domain"/>
    <property type="match status" value="1"/>
</dbReference>
<proteinExistence type="inferred from homology"/>
<keyword evidence="7" id="KW-0119">Carbohydrate metabolism</keyword>
<keyword evidence="4" id="KW-0313">Glucose metabolism</keyword>
<dbReference type="InterPro" id="IPR019796">
    <property type="entry name" value="G6P_DH_AS"/>
</dbReference>
<name>A0ABP0NTE1_9DINO</name>
<evidence type="ECO:0000256" key="2">
    <source>
        <dbReference type="ARBA" id="ARBA00009975"/>
    </source>
</evidence>
<evidence type="ECO:0000256" key="3">
    <source>
        <dbReference type="ARBA" id="ARBA00013019"/>
    </source>
</evidence>
<dbReference type="EC" id="1.1.1.49" evidence="3"/>
<keyword evidence="5" id="KW-0521">NADP</keyword>
<gene>
    <name evidence="10" type="ORF">SCF082_LOCUS33694</name>
</gene>
<dbReference type="Proteomes" id="UP001642464">
    <property type="component" value="Unassembled WGS sequence"/>
</dbReference>
<keyword evidence="6" id="KW-0560">Oxidoreductase</keyword>
<dbReference type="PRINTS" id="PR00079">
    <property type="entry name" value="G6PDHDRGNASE"/>
</dbReference>
<comment type="caution">
    <text evidence="10">The sequence shown here is derived from an EMBL/GenBank/DDBJ whole genome shotgun (WGS) entry which is preliminary data.</text>
</comment>
<feature type="non-terminal residue" evidence="10">
    <location>
        <position position="308"/>
    </location>
</feature>